<evidence type="ECO:0008006" key="4">
    <source>
        <dbReference type="Google" id="ProtNLM"/>
    </source>
</evidence>
<feature type="region of interest" description="Disordered" evidence="1">
    <location>
        <begin position="58"/>
        <end position="87"/>
    </location>
</feature>
<name>A0A0S4JRJ7_BODSA</name>
<dbReference type="Proteomes" id="UP000051952">
    <property type="component" value="Unassembled WGS sequence"/>
</dbReference>
<dbReference type="EMBL" id="CYKH01002221">
    <property type="protein sequence ID" value="CUG94166.1"/>
    <property type="molecule type" value="Genomic_DNA"/>
</dbReference>
<feature type="compositionally biased region" description="Low complexity" evidence="1">
    <location>
        <begin position="66"/>
        <end position="81"/>
    </location>
</feature>
<keyword evidence="3" id="KW-1185">Reference proteome</keyword>
<organism evidence="2 3">
    <name type="scientific">Bodo saltans</name>
    <name type="common">Flagellated protozoan</name>
    <dbReference type="NCBI Taxonomy" id="75058"/>
    <lineage>
        <taxon>Eukaryota</taxon>
        <taxon>Discoba</taxon>
        <taxon>Euglenozoa</taxon>
        <taxon>Kinetoplastea</taxon>
        <taxon>Metakinetoplastina</taxon>
        <taxon>Eubodonida</taxon>
        <taxon>Bodonidae</taxon>
        <taxon>Bodo</taxon>
    </lineage>
</organism>
<feature type="region of interest" description="Disordered" evidence="1">
    <location>
        <begin position="257"/>
        <end position="290"/>
    </location>
</feature>
<evidence type="ECO:0000256" key="1">
    <source>
        <dbReference type="SAM" id="MobiDB-lite"/>
    </source>
</evidence>
<sequence>MRKGFESRISADLQRQHHHPIVSNASLLEPILVKKYAELLSREINPAASVLLLPQLGGGGGGGGRSASSPLVVSSPSRGPPQQQEHKSTVEKILQRHSRERSAWSHLVEDDTKSCIAEKHAARMTREEQIRIQRNTLDIQIAEQERKREKLKAEEAAYLESVLAKQDADQQRSQAEAALKKAQQKERRKEAQLVSSKLAASRKQELQALKDAEKRIAQSFLEDDKKRRDEEAARRLKAQAQIATFVAENEELLKQKRAHSSLGPNAGNKSTSNLESGRCSALPTGTPPAKNEELIEKASLLAQRRAAAAQAYLSEKQKTETKRQAQEDSWSVQFAAKTQREVDASTDAAAKKKNQSAKYARDLREQVALHQHQASQEKELEHLAREQLEYAVRLAEFEERELHERERDQKRRTLLVLKTQQDAQRAIRSAFDVTPKVY</sequence>
<accession>A0A0S4JRJ7</accession>
<proteinExistence type="predicted"/>
<dbReference type="AlphaFoldDB" id="A0A0S4JRJ7"/>
<reference evidence="3" key="1">
    <citation type="submission" date="2015-09" db="EMBL/GenBank/DDBJ databases">
        <authorList>
            <consortium name="Pathogen Informatics"/>
        </authorList>
    </citation>
    <scope>NUCLEOTIDE SEQUENCE [LARGE SCALE GENOMIC DNA]</scope>
    <source>
        <strain evidence="3">Lake Konstanz</strain>
    </source>
</reference>
<gene>
    <name evidence="2" type="ORF">BSAL_46825</name>
</gene>
<evidence type="ECO:0000313" key="2">
    <source>
        <dbReference type="EMBL" id="CUG94166.1"/>
    </source>
</evidence>
<evidence type="ECO:0000313" key="3">
    <source>
        <dbReference type="Proteomes" id="UP000051952"/>
    </source>
</evidence>
<dbReference type="VEuPathDB" id="TriTrypDB:BSAL_46825"/>
<protein>
    <recommendedName>
        <fullName evidence="4">Trichohyalin-plectin-homology domain-containing protein</fullName>
    </recommendedName>
</protein>
<feature type="region of interest" description="Disordered" evidence="1">
    <location>
        <begin position="174"/>
        <end position="197"/>
    </location>
</feature>